<protein>
    <submittedName>
        <fullName evidence="1 2">Uncharacterized protein</fullName>
    </submittedName>
</protein>
<proteinExistence type="predicted"/>
<evidence type="ECO:0000313" key="1">
    <source>
        <dbReference type="EMBL" id="PNT66609.1"/>
    </source>
</evidence>
<dbReference type="EnsemblPlants" id="PNT66609">
    <property type="protein sequence ID" value="PNT66609"/>
    <property type="gene ID" value="BRADI_3g14781v3"/>
</dbReference>
<evidence type="ECO:0000313" key="2">
    <source>
        <dbReference type="EnsemblPlants" id="PNT66609"/>
    </source>
</evidence>
<dbReference type="AlphaFoldDB" id="A0A2K2CX54"/>
<dbReference type="Proteomes" id="UP000008810">
    <property type="component" value="Chromosome 3"/>
</dbReference>
<accession>A0A2K2CX54</accession>
<name>A0A2K2CX54_BRADI</name>
<reference evidence="1" key="2">
    <citation type="submission" date="2017-06" db="EMBL/GenBank/DDBJ databases">
        <title>WGS assembly of Brachypodium distachyon.</title>
        <authorList>
            <consortium name="The International Brachypodium Initiative"/>
            <person name="Lucas S."/>
            <person name="Harmon-Smith M."/>
            <person name="Lail K."/>
            <person name="Tice H."/>
            <person name="Grimwood J."/>
            <person name="Bruce D."/>
            <person name="Barry K."/>
            <person name="Shu S."/>
            <person name="Lindquist E."/>
            <person name="Wang M."/>
            <person name="Pitluck S."/>
            <person name="Vogel J.P."/>
            <person name="Garvin D.F."/>
            <person name="Mockler T.C."/>
            <person name="Schmutz J."/>
            <person name="Rokhsar D."/>
            <person name="Bevan M.W."/>
        </authorList>
    </citation>
    <scope>NUCLEOTIDE SEQUENCE</scope>
    <source>
        <strain evidence="1">Bd21</strain>
    </source>
</reference>
<dbReference type="Gramene" id="PNT66609">
    <property type="protein sequence ID" value="PNT66609"/>
    <property type="gene ID" value="BRADI_3g14781v3"/>
</dbReference>
<dbReference type="InParanoid" id="A0A2K2CX54"/>
<sequence>MRILCGGSGSGDLTIERLRGDERLRQLLRGERFHRLVRGGCYAVAVRGFSCDLMTPLNSSDCYAMAVRLALID</sequence>
<dbReference type="EMBL" id="CM000882">
    <property type="protein sequence ID" value="PNT66609.1"/>
    <property type="molecule type" value="Genomic_DNA"/>
</dbReference>
<reference evidence="2" key="3">
    <citation type="submission" date="2018-08" db="UniProtKB">
        <authorList>
            <consortium name="EnsemblPlants"/>
        </authorList>
    </citation>
    <scope>IDENTIFICATION</scope>
    <source>
        <strain evidence="2">cv. Bd21</strain>
    </source>
</reference>
<gene>
    <name evidence="1" type="ORF">BRADI_3g14781v3</name>
</gene>
<keyword evidence="3" id="KW-1185">Reference proteome</keyword>
<reference evidence="1 2" key="1">
    <citation type="journal article" date="2010" name="Nature">
        <title>Genome sequencing and analysis of the model grass Brachypodium distachyon.</title>
        <authorList>
            <consortium name="International Brachypodium Initiative"/>
        </authorList>
    </citation>
    <scope>NUCLEOTIDE SEQUENCE [LARGE SCALE GENOMIC DNA]</scope>
    <source>
        <strain evidence="1 2">Bd21</strain>
    </source>
</reference>
<evidence type="ECO:0000313" key="3">
    <source>
        <dbReference type="Proteomes" id="UP000008810"/>
    </source>
</evidence>
<organism evidence="1">
    <name type="scientific">Brachypodium distachyon</name>
    <name type="common">Purple false brome</name>
    <name type="synonym">Trachynia distachya</name>
    <dbReference type="NCBI Taxonomy" id="15368"/>
    <lineage>
        <taxon>Eukaryota</taxon>
        <taxon>Viridiplantae</taxon>
        <taxon>Streptophyta</taxon>
        <taxon>Embryophyta</taxon>
        <taxon>Tracheophyta</taxon>
        <taxon>Spermatophyta</taxon>
        <taxon>Magnoliopsida</taxon>
        <taxon>Liliopsida</taxon>
        <taxon>Poales</taxon>
        <taxon>Poaceae</taxon>
        <taxon>BOP clade</taxon>
        <taxon>Pooideae</taxon>
        <taxon>Stipodae</taxon>
        <taxon>Brachypodieae</taxon>
        <taxon>Brachypodium</taxon>
    </lineage>
</organism>